<gene>
    <name evidence="1" type="ORF">SAMN05421541_12838</name>
</gene>
<protein>
    <submittedName>
        <fullName evidence="1">Uncharacterized protein</fullName>
    </submittedName>
</protein>
<dbReference type="EMBL" id="FONV01000028">
    <property type="protein sequence ID" value="SFF89140.1"/>
    <property type="molecule type" value="Genomic_DNA"/>
</dbReference>
<evidence type="ECO:0000313" key="2">
    <source>
        <dbReference type="Proteomes" id="UP000199645"/>
    </source>
</evidence>
<dbReference type="Proteomes" id="UP000199645">
    <property type="component" value="Unassembled WGS sequence"/>
</dbReference>
<sequence length="124" mass="13147">MRKVLIGIAVVLTVLCGGLGWVAYRWIDAGLDLSKASITRAEFDAQKEGAAQTQVLTALPEPLTDIEEKDLYGGDSGRKGAPAGATCVYYGISPLTGDGPDLWRFCFVDGKLAEKSAVTIAAQR</sequence>
<dbReference type="OrthoDB" id="4225294at2"/>
<dbReference type="STRING" id="35752.SAMN05421541_12838"/>
<dbReference type="AlphaFoldDB" id="A0A1I2ME06"/>
<organism evidence="1 2">
    <name type="scientific">Actinoplanes philippinensis</name>
    <dbReference type="NCBI Taxonomy" id="35752"/>
    <lineage>
        <taxon>Bacteria</taxon>
        <taxon>Bacillati</taxon>
        <taxon>Actinomycetota</taxon>
        <taxon>Actinomycetes</taxon>
        <taxon>Micromonosporales</taxon>
        <taxon>Micromonosporaceae</taxon>
        <taxon>Actinoplanes</taxon>
    </lineage>
</organism>
<proteinExistence type="predicted"/>
<accession>A0A1I2ME06</accession>
<name>A0A1I2ME06_9ACTN</name>
<dbReference type="RefSeq" id="WP_093621908.1">
    <property type="nucleotide sequence ID" value="NZ_BOMT01000023.1"/>
</dbReference>
<reference evidence="1 2" key="1">
    <citation type="submission" date="2016-10" db="EMBL/GenBank/DDBJ databases">
        <authorList>
            <person name="de Groot N.N."/>
        </authorList>
    </citation>
    <scope>NUCLEOTIDE SEQUENCE [LARGE SCALE GENOMIC DNA]</scope>
    <source>
        <strain evidence="1 2">DSM 43019</strain>
    </source>
</reference>
<evidence type="ECO:0000313" key="1">
    <source>
        <dbReference type="EMBL" id="SFF89140.1"/>
    </source>
</evidence>
<keyword evidence="2" id="KW-1185">Reference proteome</keyword>